<protein>
    <submittedName>
        <fullName evidence="3">Uncharacterized protein</fullName>
    </submittedName>
</protein>
<evidence type="ECO:0000313" key="3">
    <source>
        <dbReference type="EMBL" id="KAG5613552.1"/>
    </source>
</evidence>
<accession>A0A9J5ZN31</accession>
<evidence type="ECO:0000256" key="1">
    <source>
        <dbReference type="SAM" id="MobiDB-lite"/>
    </source>
</evidence>
<sequence>MEAQAEEITASFIRGITYTVTFSGSGLLFGNPVMPCGVVLTFVCLILIMFVLAIALFFIVMVIKTGRLNPMLNDFNVRSLNIIEGARESLEVESNRDPNNLEDPNLAHPTASHQSVQDPIRCGCVRAALDAAQVALTHLSVGTPVEQPSASRGSKCCNSRDFGRGGGNLSEFELRTKVQYRLLRTRILVLFDMANRKGHARKDPLQLCRENLFRRSTEIDGQVIWLEKWTPDFKPEEDSPICSSLGSLIRAAIPLSLMELC</sequence>
<keyword evidence="2" id="KW-0812">Transmembrane</keyword>
<organism evidence="3 4">
    <name type="scientific">Solanum commersonii</name>
    <name type="common">Commerson's wild potato</name>
    <name type="synonym">Commerson's nightshade</name>
    <dbReference type="NCBI Taxonomy" id="4109"/>
    <lineage>
        <taxon>Eukaryota</taxon>
        <taxon>Viridiplantae</taxon>
        <taxon>Streptophyta</taxon>
        <taxon>Embryophyta</taxon>
        <taxon>Tracheophyta</taxon>
        <taxon>Spermatophyta</taxon>
        <taxon>Magnoliopsida</taxon>
        <taxon>eudicotyledons</taxon>
        <taxon>Gunneridae</taxon>
        <taxon>Pentapetalae</taxon>
        <taxon>asterids</taxon>
        <taxon>lamiids</taxon>
        <taxon>Solanales</taxon>
        <taxon>Solanaceae</taxon>
        <taxon>Solanoideae</taxon>
        <taxon>Solaneae</taxon>
        <taxon>Solanum</taxon>
    </lineage>
</organism>
<gene>
    <name evidence="3" type="ORF">H5410_024833</name>
</gene>
<evidence type="ECO:0000313" key="4">
    <source>
        <dbReference type="Proteomes" id="UP000824120"/>
    </source>
</evidence>
<dbReference type="OrthoDB" id="10593722at2759"/>
<keyword evidence="2" id="KW-1133">Transmembrane helix</keyword>
<keyword evidence="2" id="KW-0472">Membrane</keyword>
<dbReference type="EMBL" id="JACXVP010000004">
    <property type="protein sequence ID" value="KAG5613552.1"/>
    <property type="molecule type" value="Genomic_DNA"/>
</dbReference>
<evidence type="ECO:0000256" key="2">
    <source>
        <dbReference type="SAM" id="Phobius"/>
    </source>
</evidence>
<keyword evidence="4" id="KW-1185">Reference proteome</keyword>
<dbReference type="Proteomes" id="UP000824120">
    <property type="component" value="Chromosome 4"/>
</dbReference>
<comment type="caution">
    <text evidence="3">The sequence shown here is derived from an EMBL/GenBank/DDBJ whole genome shotgun (WGS) entry which is preliminary data.</text>
</comment>
<feature type="transmembrane region" description="Helical" evidence="2">
    <location>
        <begin position="38"/>
        <end position="63"/>
    </location>
</feature>
<proteinExistence type="predicted"/>
<feature type="region of interest" description="Disordered" evidence="1">
    <location>
        <begin position="93"/>
        <end position="112"/>
    </location>
</feature>
<reference evidence="3 4" key="1">
    <citation type="submission" date="2020-09" db="EMBL/GenBank/DDBJ databases">
        <title>De no assembly of potato wild relative species, Solanum commersonii.</title>
        <authorList>
            <person name="Cho K."/>
        </authorList>
    </citation>
    <scope>NUCLEOTIDE SEQUENCE [LARGE SCALE GENOMIC DNA]</scope>
    <source>
        <strain evidence="3">LZ3.2</strain>
        <tissue evidence="3">Leaf</tissue>
    </source>
</reference>
<dbReference type="AlphaFoldDB" id="A0A9J5ZN31"/>
<name>A0A9J5ZN31_SOLCO</name>